<evidence type="ECO:0000313" key="1">
    <source>
        <dbReference type="EMBL" id="MCI44024.1"/>
    </source>
</evidence>
<protein>
    <submittedName>
        <fullName evidence="1">Uncharacterized protein</fullName>
    </submittedName>
</protein>
<proteinExistence type="predicted"/>
<sequence>IHGLWLTSTGPVPTVLDIIVSDWCLYLHYQC</sequence>
<keyword evidence="2" id="KW-1185">Reference proteome</keyword>
<reference evidence="1 2" key="1">
    <citation type="journal article" date="2018" name="Front. Plant Sci.">
        <title>Red Clover (Trifolium pratense) and Zigzag Clover (T. medium) - A Picture of Genomic Similarities and Differences.</title>
        <authorList>
            <person name="Dluhosova J."/>
            <person name="Istvanek J."/>
            <person name="Nedelnik J."/>
            <person name="Repkova J."/>
        </authorList>
    </citation>
    <scope>NUCLEOTIDE SEQUENCE [LARGE SCALE GENOMIC DNA]</scope>
    <source>
        <strain evidence="2">cv. 10/8</strain>
        <tissue evidence="1">Leaf</tissue>
    </source>
</reference>
<accession>A0A392S752</accession>
<organism evidence="1 2">
    <name type="scientific">Trifolium medium</name>
    <dbReference type="NCBI Taxonomy" id="97028"/>
    <lineage>
        <taxon>Eukaryota</taxon>
        <taxon>Viridiplantae</taxon>
        <taxon>Streptophyta</taxon>
        <taxon>Embryophyta</taxon>
        <taxon>Tracheophyta</taxon>
        <taxon>Spermatophyta</taxon>
        <taxon>Magnoliopsida</taxon>
        <taxon>eudicotyledons</taxon>
        <taxon>Gunneridae</taxon>
        <taxon>Pentapetalae</taxon>
        <taxon>rosids</taxon>
        <taxon>fabids</taxon>
        <taxon>Fabales</taxon>
        <taxon>Fabaceae</taxon>
        <taxon>Papilionoideae</taxon>
        <taxon>50 kb inversion clade</taxon>
        <taxon>NPAAA clade</taxon>
        <taxon>Hologalegina</taxon>
        <taxon>IRL clade</taxon>
        <taxon>Trifolieae</taxon>
        <taxon>Trifolium</taxon>
    </lineage>
</organism>
<dbReference type="Proteomes" id="UP000265520">
    <property type="component" value="Unassembled WGS sequence"/>
</dbReference>
<dbReference type="AlphaFoldDB" id="A0A392S752"/>
<comment type="caution">
    <text evidence="1">The sequence shown here is derived from an EMBL/GenBank/DDBJ whole genome shotgun (WGS) entry which is preliminary data.</text>
</comment>
<name>A0A392S752_9FABA</name>
<feature type="non-terminal residue" evidence="1">
    <location>
        <position position="1"/>
    </location>
</feature>
<dbReference type="EMBL" id="LXQA010325003">
    <property type="protein sequence ID" value="MCI44024.1"/>
    <property type="molecule type" value="Genomic_DNA"/>
</dbReference>
<evidence type="ECO:0000313" key="2">
    <source>
        <dbReference type="Proteomes" id="UP000265520"/>
    </source>
</evidence>